<evidence type="ECO:0000256" key="3">
    <source>
        <dbReference type="SAM" id="Phobius"/>
    </source>
</evidence>
<dbReference type="SUPFAM" id="SSF53850">
    <property type="entry name" value="Periplasmic binding protein-like II"/>
    <property type="match status" value="2"/>
</dbReference>
<keyword evidence="3" id="KW-1133">Transmembrane helix</keyword>
<dbReference type="Pfam" id="PF00990">
    <property type="entry name" value="GGDEF"/>
    <property type="match status" value="1"/>
</dbReference>
<evidence type="ECO:0000256" key="4">
    <source>
        <dbReference type="SAM" id="SignalP"/>
    </source>
</evidence>
<dbReference type="InterPro" id="IPR043128">
    <property type="entry name" value="Rev_trsase/Diguanyl_cyclase"/>
</dbReference>
<evidence type="ECO:0000313" key="7">
    <source>
        <dbReference type="Proteomes" id="UP000254626"/>
    </source>
</evidence>
<evidence type="ECO:0000256" key="2">
    <source>
        <dbReference type="ARBA" id="ARBA00022729"/>
    </source>
</evidence>
<sequence length="674" mass="77372">MFKMLAVRGWMLLLLYCFAVPAHAEPPHNEQPYLVATEADDVVTRVLFDAIAYQFNIDIQYVNYPSFDAILKSVESGESDFAANVTYTEARAKRFDYSAPTNIEYTYLYSYTNATLDEIKRIGVPKGTIYGELIRENYPHLIQVEYDGFSEAKVLLESAQVDGVVDAINQLKPMLTRGLDAQLLNDRISIQPVSLIVPKGKHGELLHEFETFIHSAKVQKLLRESIQKYQFDIRKQALRQAVIDSGVNQQRPLQVKLENLTQFARYGNDGSVKGISADVVFQACDILLLKCDLVSAADETWESMFTDIQDKHIDIIAPISISEQRKKMVYFSESYYHPQAVMVKCEGYKDNVYSNVSELVVERIGVIKDDFFEELMQRMLPNKALITFSNQEEQIQALLDKQVDYIVLSKANFNQILRDADSLLPIVEDSMIGSFYAYDIAIGFPKNQVGAALAPLFTRAIKIIDTQKIIKKYDYQPDWRATLLTEKRFARHSQWLFILLVLFLLSVALYLNFQSNTDNLTKLRNRRSLYRRFRRGLPGKTTLVYLDMNQFKPINDNYGHEIGDKVLKQLAARINQVWKGKSYRIGGDEFILVGEARGDELQAIIDQLQSFLFICTERDVSFDVTVAVGISTERERYMSLQEVLHQTDIAMYQEKRKRPLAKAERPAKEPMEVK</sequence>
<dbReference type="PANTHER" id="PTHR35936">
    <property type="entry name" value="MEMBRANE-BOUND LYTIC MUREIN TRANSGLYCOSYLASE F"/>
    <property type="match status" value="1"/>
</dbReference>
<organism evidence="6 7">
    <name type="scientific">Vibrio fluvialis</name>
    <dbReference type="NCBI Taxonomy" id="676"/>
    <lineage>
        <taxon>Bacteria</taxon>
        <taxon>Pseudomonadati</taxon>
        <taxon>Pseudomonadota</taxon>
        <taxon>Gammaproteobacteria</taxon>
        <taxon>Vibrionales</taxon>
        <taxon>Vibrionaceae</taxon>
        <taxon>Vibrio</taxon>
    </lineage>
</organism>
<feature type="chain" id="PRO_5043489070" evidence="4">
    <location>
        <begin position="25"/>
        <end position="674"/>
    </location>
</feature>
<comment type="similarity">
    <text evidence="1">Belongs to the bacterial solute-binding protein 3 family.</text>
</comment>
<dbReference type="PANTHER" id="PTHR35936:SF37">
    <property type="entry name" value="AMINO ACID ABC TRANSPORTER SUBSTRATE-BINDING PROTEIN"/>
    <property type="match status" value="1"/>
</dbReference>
<dbReference type="Gene3D" id="3.40.190.10">
    <property type="entry name" value="Periplasmic binding protein-like II"/>
    <property type="match status" value="4"/>
</dbReference>
<evidence type="ECO:0000256" key="1">
    <source>
        <dbReference type="ARBA" id="ARBA00010333"/>
    </source>
</evidence>
<dbReference type="SMART" id="SM00267">
    <property type="entry name" value="GGDEF"/>
    <property type="match status" value="1"/>
</dbReference>
<name>A0AAX2LPV4_VIBFL</name>
<comment type="caution">
    <text evidence="6">The sequence shown here is derived from an EMBL/GenBank/DDBJ whole genome shotgun (WGS) entry which is preliminary data.</text>
</comment>
<evidence type="ECO:0000313" key="6">
    <source>
        <dbReference type="EMBL" id="SUP22127.1"/>
    </source>
</evidence>
<feature type="transmembrane region" description="Helical" evidence="3">
    <location>
        <begin position="495"/>
        <end position="513"/>
    </location>
</feature>
<dbReference type="Proteomes" id="UP000254626">
    <property type="component" value="Unassembled WGS sequence"/>
</dbReference>
<reference evidence="6 7" key="1">
    <citation type="submission" date="2018-06" db="EMBL/GenBank/DDBJ databases">
        <authorList>
            <consortium name="Pathogen Informatics"/>
            <person name="Doyle S."/>
        </authorList>
    </citation>
    <scope>NUCLEOTIDE SEQUENCE [LARGE SCALE GENOMIC DNA]</scope>
    <source>
        <strain evidence="6 7">NCTC11327</strain>
    </source>
</reference>
<dbReference type="GeneID" id="29385537"/>
<dbReference type="EMBL" id="UHIP01000001">
    <property type="protein sequence ID" value="SUP22127.1"/>
    <property type="molecule type" value="Genomic_DNA"/>
</dbReference>
<feature type="domain" description="GGDEF" evidence="5">
    <location>
        <begin position="539"/>
        <end position="670"/>
    </location>
</feature>
<evidence type="ECO:0000259" key="5">
    <source>
        <dbReference type="PROSITE" id="PS50887"/>
    </source>
</evidence>
<dbReference type="SUPFAM" id="SSF55073">
    <property type="entry name" value="Nucleotide cyclase"/>
    <property type="match status" value="1"/>
</dbReference>
<dbReference type="SMART" id="SM00062">
    <property type="entry name" value="PBPb"/>
    <property type="match status" value="2"/>
</dbReference>
<keyword evidence="2 4" id="KW-0732">Signal</keyword>
<proteinExistence type="inferred from homology"/>
<keyword evidence="6" id="KW-0548">Nucleotidyltransferase</keyword>
<dbReference type="Gene3D" id="3.30.70.270">
    <property type="match status" value="1"/>
</dbReference>
<feature type="signal peptide" evidence="4">
    <location>
        <begin position="1"/>
        <end position="24"/>
    </location>
</feature>
<dbReference type="EC" id="2.7.7.65" evidence="6"/>
<dbReference type="Pfam" id="PF00497">
    <property type="entry name" value="SBP_bac_3"/>
    <property type="match status" value="2"/>
</dbReference>
<dbReference type="GO" id="GO:0052621">
    <property type="term" value="F:diguanylate cyclase activity"/>
    <property type="evidence" value="ECO:0007669"/>
    <property type="project" value="UniProtKB-EC"/>
</dbReference>
<keyword evidence="3" id="KW-0472">Membrane</keyword>
<keyword evidence="3" id="KW-0812">Transmembrane</keyword>
<accession>A0AAX2LPV4</accession>
<dbReference type="AlphaFoldDB" id="A0AAX2LPV4"/>
<dbReference type="InterPro" id="IPR001638">
    <property type="entry name" value="Solute-binding_3/MltF_N"/>
</dbReference>
<dbReference type="InterPro" id="IPR029787">
    <property type="entry name" value="Nucleotide_cyclase"/>
</dbReference>
<dbReference type="CDD" id="cd01949">
    <property type="entry name" value="GGDEF"/>
    <property type="match status" value="1"/>
</dbReference>
<dbReference type="RefSeq" id="WP_061056306.1">
    <property type="nucleotide sequence ID" value="NZ_CABLBX010000006.1"/>
</dbReference>
<gene>
    <name evidence="6" type="primary">yeaP</name>
    <name evidence="6" type="ORF">NCTC11327_00933</name>
</gene>
<protein>
    <submittedName>
        <fullName evidence="6">Sensory box/GGDEF family protein</fullName>
        <ecNumber evidence="6">2.7.7.65</ecNumber>
    </submittedName>
</protein>
<dbReference type="NCBIfam" id="TIGR00254">
    <property type="entry name" value="GGDEF"/>
    <property type="match status" value="1"/>
</dbReference>
<dbReference type="PROSITE" id="PS50887">
    <property type="entry name" value="GGDEF"/>
    <property type="match status" value="1"/>
</dbReference>
<keyword evidence="6" id="KW-0808">Transferase</keyword>
<dbReference type="InterPro" id="IPR000160">
    <property type="entry name" value="GGDEF_dom"/>
</dbReference>